<proteinExistence type="predicted"/>
<keyword evidence="3" id="KW-1185">Reference proteome</keyword>
<feature type="transmembrane region" description="Helical" evidence="1">
    <location>
        <begin position="6"/>
        <end position="34"/>
    </location>
</feature>
<keyword evidence="1" id="KW-0812">Transmembrane</keyword>
<gene>
    <name evidence="2" type="ORF">GSF08_11420</name>
</gene>
<keyword evidence="1" id="KW-1133">Transmembrane helix</keyword>
<evidence type="ECO:0000313" key="3">
    <source>
        <dbReference type="Proteomes" id="UP000434036"/>
    </source>
</evidence>
<keyword evidence="1" id="KW-0472">Membrane</keyword>
<accession>A0A6N8UAM9</accession>
<comment type="caution">
    <text evidence="2">The sequence shown here is derived from an EMBL/GenBank/DDBJ whole genome shotgun (WGS) entry which is preliminary data.</text>
</comment>
<dbReference type="Proteomes" id="UP000434036">
    <property type="component" value="Unassembled WGS sequence"/>
</dbReference>
<dbReference type="EMBL" id="WUUQ01000009">
    <property type="protein sequence ID" value="MXQ74535.1"/>
    <property type="molecule type" value="Genomic_DNA"/>
</dbReference>
<sequence length="133" mass="15325">MNKQGHFRFGIGIISIFMVFVVMCFTILSCLSYMKAADDNERIKQQEAYVKEYYKADGEARSILQDIMELNGNFKSEKAMKVLKDSQVTLQDDQLQYQIKINTKQRLSVTLQINGKKLQVISWKTISGEEATK</sequence>
<dbReference type="AlphaFoldDB" id="A0A6N8UAM9"/>
<evidence type="ECO:0000256" key="1">
    <source>
        <dbReference type="SAM" id="Phobius"/>
    </source>
</evidence>
<reference evidence="2 3" key="2">
    <citation type="submission" date="2020-01" db="EMBL/GenBank/DDBJ databases">
        <title>Clostridiaceae sp. nov. isolated from the gut of human by culturomics.</title>
        <authorList>
            <person name="Chang Y."/>
        </authorList>
    </citation>
    <scope>NUCLEOTIDE SEQUENCE [LARGE SCALE GENOMIC DNA]</scope>
    <source>
        <strain evidence="2 3">DONG20-135</strain>
    </source>
</reference>
<dbReference type="PROSITE" id="PS51257">
    <property type="entry name" value="PROKAR_LIPOPROTEIN"/>
    <property type="match status" value="1"/>
</dbReference>
<name>A0A6N8UAM9_9FIRM</name>
<organism evidence="2 3">
    <name type="scientific">Copranaerobaculum intestinale</name>
    <dbReference type="NCBI Taxonomy" id="2692629"/>
    <lineage>
        <taxon>Bacteria</taxon>
        <taxon>Bacillati</taxon>
        <taxon>Bacillota</taxon>
        <taxon>Erysipelotrichia</taxon>
        <taxon>Erysipelotrichales</taxon>
        <taxon>Erysipelotrichaceae</taxon>
        <taxon>Copranaerobaculum</taxon>
    </lineage>
</organism>
<dbReference type="RefSeq" id="WP_160625919.1">
    <property type="nucleotide sequence ID" value="NZ_WUUQ01000009.1"/>
</dbReference>
<reference evidence="2 3" key="1">
    <citation type="submission" date="2019-12" db="EMBL/GenBank/DDBJ databases">
        <authorList>
            <person name="Yang R."/>
        </authorList>
    </citation>
    <scope>NUCLEOTIDE SEQUENCE [LARGE SCALE GENOMIC DNA]</scope>
    <source>
        <strain evidence="2 3">DONG20-135</strain>
    </source>
</reference>
<evidence type="ECO:0000313" key="2">
    <source>
        <dbReference type="EMBL" id="MXQ74535.1"/>
    </source>
</evidence>
<protein>
    <submittedName>
        <fullName evidence="2">Uncharacterized protein</fullName>
    </submittedName>
</protein>